<dbReference type="AlphaFoldDB" id="A0A8J6B9E1"/>
<evidence type="ECO:0000313" key="3">
    <source>
        <dbReference type="Proteomes" id="UP000717585"/>
    </source>
</evidence>
<organism evidence="2 3">
    <name type="scientific">Carpediemonas membranifera</name>
    <dbReference type="NCBI Taxonomy" id="201153"/>
    <lineage>
        <taxon>Eukaryota</taxon>
        <taxon>Metamonada</taxon>
        <taxon>Carpediemonas-like organisms</taxon>
        <taxon>Carpediemonas</taxon>
    </lineage>
</organism>
<evidence type="ECO:0000256" key="1">
    <source>
        <dbReference type="SAM" id="MobiDB-lite"/>
    </source>
</evidence>
<dbReference type="Proteomes" id="UP000717585">
    <property type="component" value="Unassembled WGS sequence"/>
</dbReference>
<evidence type="ECO:0000313" key="2">
    <source>
        <dbReference type="EMBL" id="KAG9392712.1"/>
    </source>
</evidence>
<feature type="region of interest" description="Disordered" evidence="1">
    <location>
        <begin position="109"/>
        <end position="188"/>
    </location>
</feature>
<keyword evidence="3" id="KW-1185">Reference proteome</keyword>
<name>A0A8J6B9E1_9EUKA</name>
<sequence>MSSPADSHASLSMVPQPPNLQDMLEAVSIEAKRARQMWEDEGAQNTLGLSVSRPPVPAATHVTGGKKPPVAMALMPAGIVPAKQNAKSAAAQVKKSVVAMPQVPMAILPRKTQLQSPSPPPVRNLSSSRDFLIEPRSRSTTPRLSFKESRATASDKVAPPPAALEPESPHEERCEDVEPSPVPCSDGEPPVTVSVSLPFVVILAQVGEKLGEVRLDPTAVTGDIVTAVMALPAFRTLGTPRRQSIRVRRHPGGTSMKPLEPLGRAAHPDVGFGLLYVDLKTKLFSNYAVIKEVKHELRARYPLVVGCSKPSPQVYARHFGAVRELCGDPGFFRRMHRVTVLDGQARFLRFPEFERALLRFNPFARAVLSEHRERLAVIAHTLDPAVPFAAPPPCPWVPYMAMPAPHWADLKMDGDQGIRVHPASVWECRPGL</sequence>
<gene>
    <name evidence="2" type="ORF">J8273_5970</name>
</gene>
<proteinExistence type="predicted"/>
<protein>
    <submittedName>
        <fullName evidence="2">Uncharacterized protein</fullName>
    </submittedName>
</protein>
<feature type="region of interest" description="Disordered" evidence="1">
    <location>
        <begin position="45"/>
        <end position="66"/>
    </location>
</feature>
<accession>A0A8J6B9E1</accession>
<comment type="caution">
    <text evidence="2">The sequence shown here is derived from an EMBL/GenBank/DDBJ whole genome shotgun (WGS) entry which is preliminary data.</text>
</comment>
<reference evidence="2" key="1">
    <citation type="submission" date="2021-05" db="EMBL/GenBank/DDBJ databases">
        <title>A free-living protist that lacks canonical eukaryotic 1 DNA replication and segregation systems.</title>
        <authorList>
            <person name="Salas-Leiva D.E."/>
            <person name="Tromer E.C."/>
            <person name="Curtis B.A."/>
            <person name="Jerlstrom-Hultqvist J."/>
            <person name="Kolisko M."/>
            <person name="Yi Z."/>
            <person name="Salas-Leiva J.S."/>
            <person name="Gallot-Lavallee L."/>
            <person name="Kops G.J.P.L."/>
            <person name="Archibald J.M."/>
            <person name="Simpson A.G.B."/>
            <person name="Roger A.J."/>
        </authorList>
    </citation>
    <scope>NUCLEOTIDE SEQUENCE</scope>
    <source>
        <strain evidence="2">BICM</strain>
    </source>
</reference>
<dbReference type="EMBL" id="JAHDYR010000034">
    <property type="protein sequence ID" value="KAG9392712.1"/>
    <property type="molecule type" value="Genomic_DNA"/>
</dbReference>